<name>A0ABY4G2D3_9BACT</name>
<dbReference type="InterPro" id="IPR004843">
    <property type="entry name" value="Calcineurin-like_PHP"/>
</dbReference>
<dbReference type="InterPro" id="IPR050126">
    <property type="entry name" value="Ap4A_hydrolase"/>
</dbReference>
<dbReference type="Gene3D" id="3.60.21.10">
    <property type="match status" value="1"/>
</dbReference>
<evidence type="ECO:0000313" key="3">
    <source>
        <dbReference type="Proteomes" id="UP000830401"/>
    </source>
</evidence>
<gene>
    <name evidence="2" type="ORF">MUN86_15475</name>
</gene>
<organism evidence="2 3">
    <name type="scientific">Hymenobacter volaticus</name>
    <dbReference type="NCBI Taxonomy" id="2932254"/>
    <lineage>
        <taxon>Bacteria</taxon>
        <taxon>Pseudomonadati</taxon>
        <taxon>Bacteroidota</taxon>
        <taxon>Cytophagia</taxon>
        <taxon>Cytophagales</taxon>
        <taxon>Hymenobacteraceae</taxon>
        <taxon>Hymenobacter</taxon>
    </lineage>
</organism>
<keyword evidence="3" id="KW-1185">Reference proteome</keyword>
<dbReference type="PROSITE" id="PS00125">
    <property type="entry name" value="SER_THR_PHOSPHATASE"/>
    <property type="match status" value="1"/>
</dbReference>
<dbReference type="Pfam" id="PF00149">
    <property type="entry name" value="Metallophos"/>
    <property type="match status" value="1"/>
</dbReference>
<dbReference type="InterPro" id="IPR029052">
    <property type="entry name" value="Metallo-depent_PP-like"/>
</dbReference>
<dbReference type="PANTHER" id="PTHR42850">
    <property type="entry name" value="METALLOPHOSPHOESTERASE"/>
    <property type="match status" value="1"/>
</dbReference>
<dbReference type="EMBL" id="CP095061">
    <property type="protein sequence ID" value="UOQ64957.1"/>
    <property type="molecule type" value="Genomic_DNA"/>
</dbReference>
<evidence type="ECO:0000313" key="2">
    <source>
        <dbReference type="EMBL" id="UOQ64957.1"/>
    </source>
</evidence>
<proteinExistence type="predicted"/>
<feature type="domain" description="Serine/threonine specific protein phosphatases" evidence="1">
    <location>
        <begin position="64"/>
        <end position="69"/>
    </location>
</feature>
<sequence>MNLFVIGDVHGCFHTFDKLLQHWQPNQELLVQTGDLVDRGNFAPECIALAMELEAQYPGRTVFLKGNHEAAMITHYGPRGPYPPWLEWGGRSTAQQYTGRRSLLVSHLGWLARRPLLWENAHLLISHAGIADTPNPLDEDHPDGILWRRGPLLNIGKRQIIGHTPTPYGEPTYDAQADVLNIDTGAYLGQNLAGVLMSQTGDFVNEFLVPALPIDIN</sequence>
<dbReference type="InterPro" id="IPR006186">
    <property type="entry name" value="Ser/Thr-sp_prot-phosphatase"/>
</dbReference>
<protein>
    <submittedName>
        <fullName evidence="2">Metallophosphoesterase</fullName>
    </submittedName>
</protein>
<dbReference type="RefSeq" id="WP_245118967.1">
    <property type="nucleotide sequence ID" value="NZ_CP095061.1"/>
</dbReference>
<reference evidence="2" key="1">
    <citation type="submission" date="2022-04" db="EMBL/GenBank/DDBJ databases">
        <title>Hymenobacter sp. isolated from the air.</title>
        <authorList>
            <person name="Won M."/>
            <person name="Lee C.-M."/>
            <person name="Woen H.-Y."/>
            <person name="Kwon S.-W."/>
        </authorList>
    </citation>
    <scope>NUCLEOTIDE SEQUENCE</scope>
    <source>
        <strain evidence="2">5420S-77</strain>
    </source>
</reference>
<dbReference type="PANTHER" id="PTHR42850:SF4">
    <property type="entry name" value="ZINC-DEPENDENT ENDOPOLYPHOSPHATASE"/>
    <property type="match status" value="1"/>
</dbReference>
<accession>A0ABY4G2D3</accession>
<dbReference type="SUPFAM" id="SSF56300">
    <property type="entry name" value="Metallo-dependent phosphatases"/>
    <property type="match status" value="1"/>
</dbReference>
<evidence type="ECO:0000259" key="1">
    <source>
        <dbReference type="PROSITE" id="PS00125"/>
    </source>
</evidence>
<dbReference type="Proteomes" id="UP000830401">
    <property type="component" value="Chromosome"/>
</dbReference>